<dbReference type="Proteomes" id="UP000295260">
    <property type="component" value="Unassembled WGS sequence"/>
</dbReference>
<evidence type="ECO:0000259" key="1">
    <source>
        <dbReference type="Pfam" id="PF20247"/>
    </source>
</evidence>
<dbReference type="CDD" id="cd21173">
    <property type="entry name" value="NucC-like"/>
    <property type="match status" value="1"/>
</dbReference>
<evidence type="ECO:0000313" key="2">
    <source>
        <dbReference type="EMBL" id="TDP57384.1"/>
    </source>
</evidence>
<dbReference type="AlphaFoldDB" id="A0A4R6Q4U5"/>
<dbReference type="RefSeq" id="WP_133534083.1">
    <property type="nucleotide sequence ID" value="NZ_SNXR01000019.1"/>
</dbReference>
<dbReference type="OrthoDB" id="1409252at2"/>
<proteinExistence type="predicted"/>
<organism evidence="2 3">
    <name type="scientific">Flavobacterium dankookense</name>
    <dbReference type="NCBI Taxonomy" id="706186"/>
    <lineage>
        <taxon>Bacteria</taxon>
        <taxon>Pseudomonadati</taxon>
        <taxon>Bacteroidota</taxon>
        <taxon>Flavobacteriia</taxon>
        <taxon>Flavobacteriales</taxon>
        <taxon>Flavobacteriaceae</taxon>
        <taxon>Flavobacterium</taxon>
    </lineage>
</organism>
<dbReference type="EMBL" id="SNXR01000019">
    <property type="protein sequence ID" value="TDP57384.1"/>
    <property type="molecule type" value="Genomic_DNA"/>
</dbReference>
<comment type="caution">
    <text evidence="2">The sequence shown here is derived from an EMBL/GenBank/DDBJ whole genome shotgun (WGS) entry which is preliminary data.</text>
</comment>
<feature type="domain" description="DUF6602" evidence="1">
    <location>
        <begin position="32"/>
        <end position="132"/>
    </location>
</feature>
<name>A0A4R6Q4U5_9FLAO</name>
<dbReference type="Pfam" id="PF20247">
    <property type="entry name" value="DUF6602"/>
    <property type="match status" value="1"/>
</dbReference>
<dbReference type="InterPro" id="IPR046537">
    <property type="entry name" value="DUF6602"/>
</dbReference>
<accession>A0A4R6Q4U5</accession>
<protein>
    <recommendedName>
        <fullName evidence="1">DUF6602 domain-containing protein</fullName>
    </recommendedName>
</protein>
<keyword evidence="3" id="KW-1185">Reference proteome</keyword>
<reference evidence="2 3" key="1">
    <citation type="submission" date="2019-03" db="EMBL/GenBank/DDBJ databases">
        <title>Genomic Encyclopedia of Archaeal and Bacterial Type Strains, Phase II (KMG-II): from individual species to whole genera.</title>
        <authorList>
            <person name="Goeker M."/>
        </authorList>
    </citation>
    <scope>NUCLEOTIDE SEQUENCE [LARGE SCALE GENOMIC DNA]</scope>
    <source>
        <strain evidence="2 3">DSM 25687</strain>
    </source>
</reference>
<sequence length="293" mass="33997">MGNKIFDTILTRKIENFVSTFVDDSKSLFYNETQKLIHPGEFGRYRENSIKELLKMLTQYKVSDGFIITSKEGVSKQCDIIIYDNEDLPILDDNFINFFTIESVVAIGEVKSKLDHTNFSKALRTLAENKKLSDDIDGVVKKQHNPKCTEYDLPVSFLVFKEASFELNNINFEKIYEGIDRKYWHNFILSIEQGYFAYSFGFKNLQEPERTEFINKNVNINSGATFEYSYLTFGLNKYASTPYFEGINKLNKFDHIQMFLAGISQAISNKTLFKSHILHYSNLEQAQILNSKK</sequence>
<evidence type="ECO:0000313" key="3">
    <source>
        <dbReference type="Proteomes" id="UP000295260"/>
    </source>
</evidence>
<gene>
    <name evidence="2" type="ORF">BC748_2904</name>
</gene>